<dbReference type="Pfam" id="PF05504">
    <property type="entry name" value="Spore_GerAC"/>
    <property type="match status" value="1"/>
</dbReference>
<feature type="domain" description="Spore germination protein N-terminal" evidence="9">
    <location>
        <begin position="20"/>
        <end position="186"/>
    </location>
</feature>
<evidence type="ECO:0000256" key="1">
    <source>
        <dbReference type="ARBA" id="ARBA00004635"/>
    </source>
</evidence>
<reference evidence="10 11" key="1">
    <citation type="submission" date="2020-01" db="EMBL/GenBank/DDBJ databases">
        <title>Paenibacillus soybeanensis sp. nov. isolated from the nodules of soybean (Glycine max(L.) Merr).</title>
        <authorList>
            <person name="Wang H."/>
        </authorList>
    </citation>
    <scope>NUCLEOTIDE SEQUENCE [LARGE SCALE GENOMIC DNA]</scope>
    <source>
        <strain evidence="10 11">DSM 23054</strain>
    </source>
</reference>
<dbReference type="GO" id="GO:0009847">
    <property type="term" value="P:spore germination"/>
    <property type="evidence" value="ECO:0007669"/>
    <property type="project" value="InterPro"/>
</dbReference>
<dbReference type="Gene3D" id="3.30.300.210">
    <property type="entry name" value="Nutrient germinant receptor protein C, domain 3"/>
    <property type="match status" value="1"/>
</dbReference>
<proteinExistence type="inferred from homology"/>
<gene>
    <name evidence="10" type="ORF">GT003_27240</name>
</gene>
<comment type="subcellular location">
    <subcellularLocation>
        <location evidence="1">Membrane</location>
        <topology evidence="1">Lipid-anchor</topology>
    </subcellularLocation>
</comment>
<name>A0A7X4YW58_9BACL</name>
<feature type="domain" description="Spore germination GerAC-like C-terminal" evidence="8">
    <location>
        <begin position="195"/>
        <end position="362"/>
    </location>
</feature>
<dbReference type="Proteomes" id="UP000558113">
    <property type="component" value="Unassembled WGS sequence"/>
</dbReference>
<accession>A0A7X4YW58</accession>
<evidence type="ECO:0000259" key="8">
    <source>
        <dbReference type="Pfam" id="PF05504"/>
    </source>
</evidence>
<dbReference type="InterPro" id="IPR057336">
    <property type="entry name" value="GerAC_N"/>
</dbReference>
<keyword evidence="4" id="KW-0732">Signal</keyword>
<evidence type="ECO:0000256" key="3">
    <source>
        <dbReference type="ARBA" id="ARBA00022544"/>
    </source>
</evidence>
<protein>
    <submittedName>
        <fullName evidence="10">Ger(X)C family spore germination protein</fullName>
    </submittedName>
</protein>
<evidence type="ECO:0000259" key="9">
    <source>
        <dbReference type="Pfam" id="PF25198"/>
    </source>
</evidence>
<keyword evidence="6" id="KW-0564">Palmitate</keyword>
<evidence type="ECO:0000256" key="7">
    <source>
        <dbReference type="ARBA" id="ARBA00023288"/>
    </source>
</evidence>
<evidence type="ECO:0000256" key="5">
    <source>
        <dbReference type="ARBA" id="ARBA00023136"/>
    </source>
</evidence>
<comment type="caution">
    <text evidence="10">The sequence shown here is derived from an EMBL/GenBank/DDBJ whole genome shotgun (WGS) entry which is preliminary data.</text>
</comment>
<comment type="similarity">
    <text evidence="2">Belongs to the GerABKC lipoprotein family.</text>
</comment>
<keyword evidence="3" id="KW-0309">Germination</keyword>
<evidence type="ECO:0000256" key="2">
    <source>
        <dbReference type="ARBA" id="ARBA00007886"/>
    </source>
</evidence>
<keyword evidence="7" id="KW-0449">Lipoprotein</keyword>
<sequence>MRLPLLLIFAGSLLLGGCGDQRILEQVGLIQTTSYDLLPNGELKIAVAIPRVEAESNQEREVLRTSAPTSKQARIQMSRQTSLQLVSGQLRVTLLGKSFVQAGIGDHLDTQTRDPAISPLMKIAVVNGDAEQLLNQRYSQHPRTDLYIERLLGKESDSHSIPKATLYEFVRDYYDDGIDPVAPMIRRAGENIVIDGIALFKDDRYVGRIPEKDAMIFACLHGGFKQGELGIRLRKKEKSTEAVVLTSLVSSRSIKVTGAGDKMKVAIDMHLNATVSEYIGGDLKLGKPRDLKKLEQKISAYMAAQAELLVKKLQQAGADSIGIGSYVRNHMGYPAWKKTNWGERYPRIEVHCKVKTRINNVGKMK</sequence>
<dbReference type="Pfam" id="PF25198">
    <property type="entry name" value="Spore_GerAC_N"/>
    <property type="match status" value="1"/>
</dbReference>
<keyword evidence="11" id="KW-1185">Reference proteome</keyword>
<evidence type="ECO:0000313" key="10">
    <source>
        <dbReference type="EMBL" id="NBC72696.1"/>
    </source>
</evidence>
<dbReference type="InterPro" id="IPR008844">
    <property type="entry name" value="Spore_GerAC-like"/>
</dbReference>
<evidence type="ECO:0000256" key="6">
    <source>
        <dbReference type="ARBA" id="ARBA00023139"/>
    </source>
</evidence>
<dbReference type="PANTHER" id="PTHR35789:SF1">
    <property type="entry name" value="SPORE GERMINATION PROTEIN B3"/>
    <property type="match status" value="1"/>
</dbReference>
<organism evidence="10 11">
    <name type="scientific">Paenibacillus sacheonensis</name>
    <dbReference type="NCBI Taxonomy" id="742054"/>
    <lineage>
        <taxon>Bacteria</taxon>
        <taxon>Bacillati</taxon>
        <taxon>Bacillota</taxon>
        <taxon>Bacilli</taxon>
        <taxon>Bacillales</taxon>
        <taxon>Paenibacillaceae</taxon>
        <taxon>Paenibacillus</taxon>
    </lineage>
</organism>
<evidence type="ECO:0000256" key="4">
    <source>
        <dbReference type="ARBA" id="ARBA00022729"/>
    </source>
</evidence>
<dbReference type="EMBL" id="JAAAMU010000021">
    <property type="protein sequence ID" value="NBC72696.1"/>
    <property type="molecule type" value="Genomic_DNA"/>
</dbReference>
<dbReference type="InterPro" id="IPR046953">
    <property type="entry name" value="Spore_GerAC-like_C"/>
</dbReference>
<evidence type="ECO:0000313" key="11">
    <source>
        <dbReference type="Proteomes" id="UP000558113"/>
    </source>
</evidence>
<dbReference type="InterPro" id="IPR038501">
    <property type="entry name" value="Spore_GerAC_C_sf"/>
</dbReference>
<dbReference type="PROSITE" id="PS51257">
    <property type="entry name" value="PROKAR_LIPOPROTEIN"/>
    <property type="match status" value="1"/>
</dbReference>
<dbReference type="AlphaFoldDB" id="A0A7X4YW58"/>
<dbReference type="PANTHER" id="PTHR35789">
    <property type="entry name" value="SPORE GERMINATION PROTEIN B3"/>
    <property type="match status" value="1"/>
</dbReference>
<dbReference type="GO" id="GO:0016020">
    <property type="term" value="C:membrane"/>
    <property type="evidence" value="ECO:0007669"/>
    <property type="project" value="UniProtKB-SubCell"/>
</dbReference>
<keyword evidence="5" id="KW-0472">Membrane</keyword>
<dbReference type="NCBIfam" id="TIGR02887">
    <property type="entry name" value="spore_ger_x_C"/>
    <property type="match status" value="1"/>
</dbReference>
<dbReference type="OrthoDB" id="2592518at2"/>